<dbReference type="GeneID" id="28840620"/>
<reference evidence="2 3" key="1">
    <citation type="submission" date="2016-03" db="EMBL/GenBank/DDBJ databases">
        <title>Comparative genomics of Pseudogymnoascus destructans, the fungus causing white-nose syndrome of bats.</title>
        <authorList>
            <person name="Palmer J.M."/>
            <person name="Drees K.P."/>
            <person name="Foster J.T."/>
            <person name="Lindner D.L."/>
        </authorList>
    </citation>
    <scope>NUCLEOTIDE SEQUENCE [LARGE SCALE GENOMIC DNA]</scope>
    <source>
        <strain evidence="2 3">UAMH 10579</strain>
    </source>
</reference>
<proteinExistence type="predicted"/>
<name>A0A1B8GFC3_9PEZI</name>
<organism evidence="2 3">
    <name type="scientific">Pseudogymnoascus verrucosus</name>
    <dbReference type="NCBI Taxonomy" id="342668"/>
    <lineage>
        <taxon>Eukaryota</taxon>
        <taxon>Fungi</taxon>
        <taxon>Dikarya</taxon>
        <taxon>Ascomycota</taxon>
        <taxon>Pezizomycotina</taxon>
        <taxon>Leotiomycetes</taxon>
        <taxon>Thelebolales</taxon>
        <taxon>Thelebolaceae</taxon>
        <taxon>Pseudogymnoascus</taxon>
    </lineage>
</organism>
<evidence type="ECO:0000259" key="1">
    <source>
        <dbReference type="Pfam" id="PF20150"/>
    </source>
</evidence>
<gene>
    <name evidence="2" type="ORF">VE01_07234</name>
</gene>
<dbReference type="InterPro" id="IPR045518">
    <property type="entry name" value="2EXR"/>
</dbReference>
<accession>A0A1B8GFC3</accession>
<dbReference type="Pfam" id="PF20150">
    <property type="entry name" value="2EXR"/>
    <property type="match status" value="1"/>
</dbReference>
<dbReference type="STRING" id="342668.A0A1B8GFC3"/>
<dbReference type="Proteomes" id="UP000091956">
    <property type="component" value="Unassembled WGS sequence"/>
</dbReference>
<dbReference type="RefSeq" id="XP_059319505.1">
    <property type="nucleotide sequence ID" value="XM_059463867.1"/>
</dbReference>
<sequence>MTTTNATRQEPAQSFTLFPQLPVELQRRIWELCLPARIVELDRPITENVTTPCSMYNTSQFNSRIPIAVQICKESRSVALLAGFKQIYDGNFVDSDAPGWKAMNSIKDLWVTPSIDVLHLNYGNCYNVGRDHPSDNPLQFLLWLRRRLGHSTHISIVAPLVLAFNDYQGAEFMTTYEDKNLDLLTEAGGSYLTTLCVVSLHLSLDAALRKEGGMLFGRLGEERVKLVRAGDKTALKAYYKLWAAGPRKALEPVMFFELALVRHESEWLPRVAQWKQRLVTKWVTHNLRKAEAKNNCADIQDPEGIFRTRREDEWRTVLQGNSGPFSDYMRPPRGWAFLNHATDVTNTEHPWVAKVLRDMPCFEPMVMFRLCAEKCYAPKPPRPQHIIGGQGTGRKRHCSV</sequence>
<dbReference type="PANTHER" id="PTHR35910:SF1">
    <property type="entry name" value="2EXR DOMAIN-CONTAINING PROTEIN"/>
    <property type="match status" value="1"/>
</dbReference>
<dbReference type="PANTHER" id="PTHR35910">
    <property type="entry name" value="2EXR DOMAIN-CONTAINING PROTEIN"/>
    <property type="match status" value="1"/>
</dbReference>
<evidence type="ECO:0000313" key="2">
    <source>
        <dbReference type="EMBL" id="OBT94503.2"/>
    </source>
</evidence>
<dbReference type="AlphaFoldDB" id="A0A1B8GFC3"/>
<keyword evidence="3" id="KW-1185">Reference proteome</keyword>
<reference evidence="3" key="2">
    <citation type="journal article" date="2018" name="Nat. Commun.">
        <title>Extreme sensitivity to ultraviolet light in the fungal pathogen causing white-nose syndrome of bats.</title>
        <authorList>
            <person name="Palmer J.M."/>
            <person name="Drees K.P."/>
            <person name="Foster J.T."/>
            <person name="Lindner D.L."/>
        </authorList>
    </citation>
    <scope>NUCLEOTIDE SEQUENCE [LARGE SCALE GENOMIC DNA]</scope>
    <source>
        <strain evidence="3">UAMH 10579</strain>
    </source>
</reference>
<dbReference type="EMBL" id="KV460243">
    <property type="protein sequence ID" value="OBT94503.2"/>
    <property type="molecule type" value="Genomic_DNA"/>
</dbReference>
<feature type="domain" description="2EXR" evidence="1">
    <location>
        <begin position="15"/>
        <end position="118"/>
    </location>
</feature>
<evidence type="ECO:0000313" key="3">
    <source>
        <dbReference type="Proteomes" id="UP000091956"/>
    </source>
</evidence>
<protein>
    <recommendedName>
        <fullName evidence="1">2EXR domain-containing protein</fullName>
    </recommendedName>
</protein>